<organism evidence="1 2">
    <name type="scientific">Aphanomyces euteiches</name>
    <dbReference type="NCBI Taxonomy" id="100861"/>
    <lineage>
        <taxon>Eukaryota</taxon>
        <taxon>Sar</taxon>
        <taxon>Stramenopiles</taxon>
        <taxon>Oomycota</taxon>
        <taxon>Saprolegniomycetes</taxon>
        <taxon>Saprolegniales</taxon>
        <taxon>Verrucalvaceae</taxon>
        <taxon>Aphanomyces</taxon>
    </lineage>
</organism>
<dbReference type="Proteomes" id="UP000481153">
    <property type="component" value="Unassembled WGS sequence"/>
</dbReference>
<comment type="caution">
    <text evidence="1">The sequence shown here is derived from an EMBL/GenBank/DDBJ whole genome shotgun (WGS) entry which is preliminary data.</text>
</comment>
<evidence type="ECO:0000313" key="2">
    <source>
        <dbReference type="Proteomes" id="UP000481153"/>
    </source>
</evidence>
<evidence type="ECO:0008006" key="3">
    <source>
        <dbReference type="Google" id="ProtNLM"/>
    </source>
</evidence>
<dbReference type="AlphaFoldDB" id="A0A6G0WV57"/>
<keyword evidence="2" id="KW-1185">Reference proteome</keyword>
<reference evidence="1 2" key="1">
    <citation type="submission" date="2019-07" db="EMBL/GenBank/DDBJ databases">
        <title>Genomics analysis of Aphanomyces spp. identifies a new class of oomycete effector associated with host adaptation.</title>
        <authorList>
            <person name="Gaulin E."/>
        </authorList>
    </citation>
    <scope>NUCLEOTIDE SEQUENCE [LARGE SCALE GENOMIC DNA]</scope>
    <source>
        <strain evidence="1 2">ATCC 201684</strain>
    </source>
</reference>
<protein>
    <recommendedName>
        <fullName evidence="3">F-box domain-containing protein</fullName>
    </recommendedName>
</protein>
<accession>A0A6G0WV57</accession>
<dbReference type="VEuPathDB" id="FungiDB:AeMF1_008917"/>
<proteinExistence type="predicted"/>
<dbReference type="Gene3D" id="3.80.10.10">
    <property type="entry name" value="Ribonuclease Inhibitor"/>
    <property type="match status" value="1"/>
</dbReference>
<evidence type="ECO:0000313" key="1">
    <source>
        <dbReference type="EMBL" id="KAF0731359.1"/>
    </source>
</evidence>
<sequence>MAMLPVDLMAKIVFFIPDSEDVFALLDILRPHIAFGPLGDLYQLGLTHDHSSLWPRLTLDCSMNDTLSIALYESIAKYYSHVLVNVSWYSIDWLKKHLNPTTTIEWMAQEFPVTLENIHDWADLPITRLYLFLESDTPQMWKKALPRMHHLKSLIIENSWGNIEDIYKIVAESAQITELEVNPNGFEVDNAELQHLIEWFHRQPVRVYADSFTNWKLLDYDLRQELCDVMFNCPTLDRLALTDCDLDDMDFSKFSFSMNTLQLYEFCLWKDDLKLLASRLKDSKLTHLELDGYLVGDDFYGMDSVDFWDYTS</sequence>
<name>A0A6G0WV57_9STRA</name>
<dbReference type="EMBL" id="VJMJ01000144">
    <property type="protein sequence ID" value="KAF0731359.1"/>
    <property type="molecule type" value="Genomic_DNA"/>
</dbReference>
<gene>
    <name evidence="1" type="ORF">Ae201684_011422</name>
</gene>
<dbReference type="InterPro" id="IPR032675">
    <property type="entry name" value="LRR_dom_sf"/>
</dbReference>
<dbReference type="SUPFAM" id="SSF52047">
    <property type="entry name" value="RNI-like"/>
    <property type="match status" value="1"/>
</dbReference>